<protein>
    <recommendedName>
        <fullName evidence="2">DDE-1 domain-containing protein</fullName>
    </recommendedName>
</protein>
<organism evidence="3 4">
    <name type="scientific">Muntiacus muntjak</name>
    <name type="common">Barking deer</name>
    <name type="synonym">Indian muntjac</name>
    <dbReference type="NCBI Taxonomy" id="9888"/>
    <lineage>
        <taxon>Eukaryota</taxon>
        <taxon>Metazoa</taxon>
        <taxon>Chordata</taxon>
        <taxon>Craniata</taxon>
        <taxon>Vertebrata</taxon>
        <taxon>Euteleostomi</taxon>
        <taxon>Mammalia</taxon>
        <taxon>Eutheria</taxon>
        <taxon>Laurasiatheria</taxon>
        <taxon>Artiodactyla</taxon>
        <taxon>Ruminantia</taxon>
        <taxon>Pecora</taxon>
        <taxon>Cervidae</taxon>
        <taxon>Muntiacinae</taxon>
        <taxon>Muntiacus</taxon>
    </lineage>
</organism>
<reference evidence="3 4" key="1">
    <citation type="submission" date="2019-06" db="EMBL/GenBank/DDBJ databases">
        <title>Discovery of a novel chromosome fission-fusion reversal in muntjac.</title>
        <authorList>
            <person name="Mudd A.B."/>
            <person name="Bredeson J.V."/>
            <person name="Baum R."/>
            <person name="Hockemeyer D."/>
            <person name="Rokhsar D.S."/>
        </authorList>
    </citation>
    <scope>NUCLEOTIDE SEQUENCE [LARGE SCALE GENOMIC DNA]</scope>
    <source>
        <strain evidence="3">UTSW_UCB_Mm</strain>
        <tissue evidence="3">Fibroblast cell line</tissue>
    </source>
</reference>
<evidence type="ECO:0000259" key="2">
    <source>
        <dbReference type="Pfam" id="PF03184"/>
    </source>
</evidence>
<gene>
    <name evidence="3" type="ORF">FD754_001452</name>
</gene>
<dbReference type="InterPro" id="IPR004875">
    <property type="entry name" value="DDE_SF_endonuclease_dom"/>
</dbReference>
<dbReference type="GO" id="GO:0003677">
    <property type="term" value="F:DNA binding"/>
    <property type="evidence" value="ECO:0007669"/>
    <property type="project" value="TreeGrafter"/>
</dbReference>
<name>A0A5N3WAB9_MUNMU</name>
<feature type="domain" description="DDE-1" evidence="2">
    <location>
        <begin position="184"/>
        <end position="295"/>
    </location>
</feature>
<evidence type="ECO:0000313" key="3">
    <source>
        <dbReference type="EMBL" id="KAB0357296.1"/>
    </source>
</evidence>
<evidence type="ECO:0000256" key="1">
    <source>
        <dbReference type="SAM" id="MobiDB-lite"/>
    </source>
</evidence>
<dbReference type="Pfam" id="PF03184">
    <property type="entry name" value="DDE_1"/>
    <property type="match status" value="1"/>
</dbReference>
<feature type="compositionally biased region" description="Basic and acidic residues" evidence="1">
    <location>
        <begin position="346"/>
        <end position="358"/>
    </location>
</feature>
<evidence type="ECO:0000313" key="4">
    <source>
        <dbReference type="Proteomes" id="UP000326458"/>
    </source>
</evidence>
<feature type="compositionally biased region" description="Acidic residues" evidence="1">
    <location>
        <begin position="359"/>
        <end position="370"/>
    </location>
</feature>
<dbReference type="GO" id="GO:0005634">
    <property type="term" value="C:nucleus"/>
    <property type="evidence" value="ECO:0007669"/>
    <property type="project" value="TreeGrafter"/>
</dbReference>
<comment type="caution">
    <text evidence="3">The sequence shown here is derived from an EMBL/GenBank/DDBJ whole genome shotgun (WGS) entry which is preliminary data.</text>
</comment>
<accession>A0A5N3WAB9</accession>
<proteinExistence type="predicted"/>
<dbReference type="Proteomes" id="UP000326458">
    <property type="component" value="Unassembled WGS sequence"/>
</dbReference>
<sequence length="420" mass="48415">MSRNKCKSSSDVIDEKMVEVICSYNTDCSTTGTVLKNKAKIMKHVKSCAKDVNNNIEEAWKNDGGNRKTSHLMLIQEKARSLDEDLKEKNVNLHNIIVSGEAMSEDTTKVLMKVCYLPKQVFNVYETRLYWKRIQDQSYISKKEKLMPGYKTAKDSITVLFDGNASSDMKLKALKNTAEGSLLVLWKNNPKKDLPLNIRLLLDSDPGHSLFMGDFHLNIKVVHVPLNNTLLIQPMAQLSLSCYLYHSFFHQAVKANGKSGTILQQFWKNYNIYKTIKDIGFAWCEVTAITILGVWKNLYPQFVHDFCGFEKMDKQSKEVFSNLVTLNDKLEVDLQEDNFTELLAVQHKEPQRKDRERQEEEEGTEEPEIQDIEKDKAHDPNQEWYTNVAAAIHNPIWCHHVYDEKNRATTQTSLDNFLRG</sequence>
<dbReference type="PANTHER" id="PTHR19303:SF26">
    <property type="entry name" value="TIGGER TRANSPOSABLE ELEMENT-DERIVED PROTEIN 1"/>
    <property type="match status" value="1"/>
</dbReference>
<dbReference type="AlphaFoldDB" id="A0A5N3WAB9"/>
<feature type="region of interest" description="Disordered" evidence="1">
    <location>
        <begin position="346"/>
        <end position="380"/>
    </location>
</feature>
<dbReference type="InterPro" id="IPR050863">
    <property type="entry name" value="CenT-Element_Derived"/>
</dbReference>
<feature type="compositionally biased region" description="Basic and acidic residues" evidence="1">
    <location>
        <begin position="371"/>
        <end position="380"/>
    </location>
</feature>
<dbReference type="PANTHER" id="PTHR19303">
    <property type="entry name" value="TRANSPOSON"/>
    <property type="match status" value="1"/>
</dbReference>
<keyword evidence="4" id="KW-1185">Reference proteome</keyword>
<dbReference type="EMBL" id="VCEA01000001">
    <property type="protein sequence ID" value="KAB0357296.1"/>
    <property type="molecule type" value="Genomic_DNA"/>
</dbReference>